<comment type="subcellular location">
    <subcellularLocation>
        <location evidence="1">Nucleus</location>
    </subcellularLocation>
</comment>
<keyword evidence="2" id="KW-0539">Nucleus</keyword>
<dbReference type="InterPro" id="IPR009072">
    <property type="entry name" value="Histone-fold"/>
</dbReference>
<feature type="domain" description="Transcription factor CBF/NF-Y/archaeal histone" evidence="4">
    <location>
        <begin position="23"/>
        <end position="86"/>
    </location>
</feature>
<dbReference type="EMBL" id="CAHR02000037">
    <property type="protein sequence ID" value="CCG81369.1"/>
    <property type="molecule type" value="Genomic_DNA"/>
</dbReference>
<gene>
    <name evidence="5" type="ORF">TAPDE_001071</name>
</gene>
<evidence type="ECO:0000256" key="1">
    <source>
        <dbReference type="ARBA" id="ARBA00004123"/>
    </source>
</evidence>
<dbReference type="GO" id="GO:0016251">
    <property type="term" value="F:RNA polymerase II general transcription initiation factor activity"/>
    <property type="evidence" value="ECO:0007669"/>
    <property type="project" value="TreeGrafter"/>
</dbReference>
<dbReference type="PANTHER" id="PTHR10252">
    <property type="entry name" value="HISTONE-LIKE TRANSCRIPTION FACTOR CCAAT-RELATED"/>
    <property type="match status" value="1"/>
</dbReference>
<evidence type="ECO:0000259" key="4">
    <source>
        <dbReference type="Pfam" id="PF00808"/>
    </source>
</evidence>
<keyword evidence="6" id="KW-1185">Reference proteome</keyword>
<feature type="region of interest" description="Disordered" evidence="3">
    <location>
        <begin position="106"/>
        <end position="186"/>
    </location>
</feature>
<dbReference type="InterPro" id="IPR050568">
    <property type="entry name" value="Transcr_DNA_Rep_Reg"/>
</dbReference>
<dbReference type="AlphaFoldDB" id="R4XDF0"/>
<dbReference type="STRING" id="1097556.R4XDF0"/>
<feature type="compositionally biased region" description="Basic and acidic residues" evidence="3">
    <location>
        <begin position="106"/>
        <end position="117"/>
    </location>
</feature>
<reference evidence="5 6" key="1">
    <citation type="journal article" date="2013" name="MBio">
        <title>Genome sequencing of the plant pathogen Taphrina deformans, the causal agent of peach leaf curl.</title>
        <authorList>
            <person name="Cisse O.H."/>
            <person name="Almeida J.M.G.C.F."/>
            <person name="Fonseca A."/>
            <person name="Kumar A.A."/>
            <person name="Salojaervi J."/>
            <person name="Overmyer K."/>
            <person name="Hauser P.M."/>
            <person name="Pagni M."/>
        </authorList>
    </citation>
    <scope>NUCLEOTIDE SEQUENCE [LARGE SCALE GENOMIC DNA]</scope>
    <source>
        <strain evidence="6">PYCC 5710 / ATCC 11124 / CBS 356.35 / IMI 108563 / JCM 9778 / NBRC 8474</strain>
    </source>
</reference>
<dbReference type="Pfam" id="PF00808">
    <property type="entry name" value="CBFD_NFYB_HMF"/>
    <property type="match status" value="1"/>
</dbReference>
<organism evidence="5 6">
    <name type="scientific">Taphrina deformans (strain PYCC 5710 / ATCC 11124 / CBS 356.35 / IMI 108563 / JCM 9778 / NBRC 8474)</name>
    <name type="common">Peach leaf curl fungus</name>
    <name type="synonym">Lalaria deformans</name>
    <dbReference type="NCBI Taxonomy" id="1097556"/>
    <lineage>
        <taxon>Eukaryota</taxon>
        <taxon>Fungi</taxon>
        <taxon>Dikarya</taxon>
        <taxon>Ascomycota</taxon>
        <taxon>Taphrinomycotina</taxon>
        <taxon>Taphrinomycetes</taxon>
        <taxon>Taphrinales</taxon>
        <taxon>Taphrinaceae</taxon>
        <taxon>Taphrina</taxon>
    </lineage>
</organism>
<dbReference type="SUPFAM" id="SSF47113">
    <property type="entry name" value="Histone-fold"/>
    <property type="match status" value="1"/>
</dbReference>
<evidence type="ECO:0000313" key="6">
    <source>
        <dbReference type="Proteomes" id="UP000013776"/>
    </source>
</evidence>
<dbReference type="Gene3D" id="1.10.20.10">
    <property type="entry name" value="Histone, subunit A"/>
    <property type="match status" value="1"/>
</dbReference>
<dbReference type="eggNOG" id="KOG1659">
    <property type="taxonomic scope" value="Eukaryota"/>
</dbReference>
<comment type="caution">
    <text evidence="5">The sequence shown here is derived from an EMBL/GenBank/DDBJ whole genome shotgun (WGS) entry which is preliminary data.</text>
</comment>
<evidence type="ECO:0000256" key="2">
    <source>
        <dbReference type="ARBA" id="ARBA00023242"/>
    </source>
</evidence>
<dbReference type="GO" id="GO:0001046">
    <property type="term" value="F:core promoter sequence-specific DNA binding"/>
    <property type="evidence" value="ECO:0007669"/>
    <property type="project" value="TreeGrafter"/>
</dbReference>
<feature type="compositionally biased region" description="Basic and acidic residues" evidence="3">
    <location>
        <begin position="126"/>
        <end position="144"/>
    </location>
</feature>
<evidence type="ECO:0000313" key="5">
    <source>
        <dbReference type="EMBL" id="CCG81369.1"/>
    </source>
</evidence>
<evidence type="ECO:0000256" key="3">
    <source>
        <dbReference type="SAM" id="MobiDB-lite"/>
    </source>
</evidence>
<sequence>MPPRQAKIKSEDDVNPDIPWKSRFPVARIKKIMQADEDVGKVAQVVPVIISKAVELFMASLIQEASRHASETGHKRVVPGHLRMAIKSNTMFDFLEQHVEKIPDPVHVESRQPEERKIRKPRTSKKHPDLVTETSDIKSEELHRVSSSNVIQPTKRIKLEETSSNPASRMMSIANMISPSTGSANS</sequence>
<protein>
    <submittedName>
        <fullName evidence="5">DNA polymerase epsilon subunit C</fullName>
    </submittedName>
</protein>
<accession>R4XDF0</accession>
<proteinExistence type="predicted"/>
<dbReference type="Proteomes" id="UP000013776">
    <property type="component" value="Unassembled WGS sequence"/>
</dbReference>
<dbReference type="GO" id="GO:0046982">
    <property type="term" value="F:protein heterodimerization activity"/>
    <property type="evidence" value="ECO:0007669"/>
    <property type="project" value="InterPro"/>
</dbReference>
<dbReference type="InterPro" id="IPR003958">
    <property type="entry name" value="CBFA_NFYB_domain"/>
</dbReference>
<dbReference type="GO" id="GO:0017054">
    <property type="term" value="C:negative cofactor 2 complex"/>
    <property type="evidence" value="ECO:0007669"/>
    <property type="project" value="TreeGrafter"/>
</dbReference>
<dbReference type="PANTHER" id="PTHR10252:SF5">
    <property type="entry name" value="DR1-ASSOCIATED COREPRESSOR"/>
    <property type="match status" value="1"/>
</dbReference>
<dbReference type="CDD" id="cd22906">
    <property type="entry name" value="HFD_DRAP1"/>
    <property type="match status" value="1"/>
</dbReference>
<dbReference type="OrthoDB" id="653904at2759"/>
<feature type="compositionally biased region" description="Polar residues" evidence="3">
    <location>
        <begin position="175"/>
        <end position="186"/>
    </location>
</feature>
<name>R4XDF0_TAPDE</name>
<dbReference type="VEuPathDB" id="FungiDB:TAPDE_001071"/>